<sequence length="215" mass="24379">MSDKTTLISDARAFLDRLAQNNTRDWWLENKAHYDAALKSPAETLLADLSPRLADLCQTEIKPKLFRPHRDVRFSKDKTPYHTHLHMMWQVISDAPQDPVFFFGIGRDYVTAGAGIMGFDKQVLANWRQMVDLDTDRITGIIDRITDQGFALREPDLKRVPSPYPQDHKAADLLRMKSAVASKDIGTTTTLAPDLMDHFTALWPFNALLISIAEA</sequence>
<dbReference type="InterPro" id="IPR012808">
    <property type="entry name" value="CHP02453"/>
</dbReference>
<protein>
    <submittedName>
        <fullName evidence="1">TIGR02453 family protein</fullName>
    </submittedName>
</protein>
<dbReference type="InterPro" id="IPR015996">
    <property type="entry name" value="UCP028451"/>
</dbReference>
<keyword evidence="2" id="KW-1185">Reference proteome</keyword>
<dbReference type="Proteomes" id="UP000198926">
    <property type="component" value="Unassembled WGS sequence"/>
</dbReference>
<proteinExistence type="predicted"/>
<dbReference type="PANTHER" id="PTHR36452">
    <property type="entry name" value="CHROMOSOME 12, WHOLE GENOME SHOTGUN SEQUENCE"/>
    <property type="match status" value="1"/>
</dbReference>
<dbReference type="RefSeq" id="WP_165606530.1">
    <property type="nucleotide sequence ID" value="NZ_FOZM01000001.1"/>
</dbReference>
<dbReference type="AlphaFoldDB" id="A0A1I6LJX7"/>
<evidence type="ECO:0000313" key="2">
    <source>
        <dbReference type="Proteomes" id="UP000198926"/>
    </source>
</evidence>
<accession>A0A1I6LJX7</accession>
<reference evidence="1 2" key="1">
    <citation type="submission" date="2016-10" db="EMBL/GenBank/DDBJ databases">
        <authorList>
            <person name="de Groot N.N."/>
        </authorList>
    </citation>
    <scope>NUCLEOTIDE SEQUENCE [LARGE SCALE GENOMIC DNA]</scope>
    <source>
        <strain evidence="1 2">DSM 29433</strain>
    </source>
</reference>
<dbReference type="STRING" id="1123755.SAMN05444714_0603"/>
<dbReference type="EMBL" id="FOZM01000001">
    <property type="protein sequence ID" value="SFS03769.1"/>
    <property type="molecule type" value="Genomic_DNA"/>
</dbReference>
<evidence type="ECO:0000313" key="1">
    <source>
        <dbReference type="EMBL" id="SFS03769.1"/>
    </source>
</evidence>
<dbReference type="PIRSF" id="PIRSF028451">
    <property type="entry name" value="UCP028451"/>
    <property type="match status" value="1"/>
</dbReference>
<organism evidence="1 2">
    <name type="scientific">Yoonia litorea</name>
    <dbReference type="NCBI Taxonomy" id="1123755"/>
    <lineage>
        <taxon>Bacteria</taxon>
        <taxon>Pseudomonadati</taxon>
        <taxon>Pseudomonadota</taxon>
        <taxon>Alphaproteobacteria</taxon>
        <taxon>Rhodobacterales</taxon>
        <taxon>Paracoccaceae</taxon>
        <taxon>Yoonia</taxon>
    </lineage>
</organism>
<dbReference type="PANTHER" id="PTHR36452:SF1">
    <property type="entry name" value="DUF2461 DOMAIN-CONTAINING PROTEIN"/>
    <property type="match status" value="1"/>
</dbReference>
<dbReference type="Pfam" id="PF09365">
    <property type="entry name" value="DUF2461"/>
    <property type="match status" value="1"/>
</dbReference>
<gene>
    <name evidence="1" type="ORF">SAMN05444714_0603</name>
</gene>
<name>A0A1I6LJX7_9RHOB</name>
<dbReference type="NCBIfam" id="TIGR02453">
    <property type="entry name" value="TIGR02453 family protein"/>
    <property type="match status" value="1"/>
</dbReference>